<dbReference type="RefSeq" id="WP_335911403.1">
    <property type="nucleotide sequence ID" value="NZ_JBAMYB010000003.1"/>
</dbReference>
<evidence type="ECO:0000313" key="1">
    <source>
        <dbReference type="EMBL" id="MEI1247706.1"/>
    </source>
</evidence>
<evidence type="ECO:0000313" key="2">
    <source>
        <dbReference type="Proteomes" id="UP001531129"/>
    </source>
</evidence>
<comment type="caution">
    <text evidence="1">The sequence shown here is derived from an EMBL/GenBank/DDBJ whole genome shotgun (WGS) entry which is preliminary data.</text>
</comment>
<protein>
    <submittedName>
        <fullName evidence="1">Uncharacterized protein</fullName>
    </submittedName>
</protein>
<dbReference type="EMBL" id="JBAMYC010000003">
    <property type="protein sequence ID" value="MEI1247706.1"/>
    <property type="molecule type" value="Genomic_DNA"/>
</dbReference>
<gene>
    <name evidence="1" type="ORF">V8Q02_06640</name>
</gene>
<name>A0ABU8CFN3_9HYPH</name>
<dbReference type="Proteomes" id="UP001531129">
    <property type="component" value="Unassembled WGS sequence"/>
</dbReference>
<sequence length="112" mass="12603">MSTKTDSLALAKEFAEDWYLELRGKSRVGQLKQERTFADAAKQFVREYVPLTNGERNPRYVKDHEARLDNHLLPYFDNIGLSDRSGGPRGVLGDGADIFRTSGSKIIVLEST</sequence>
<keyword evidence="2" id="KW-1185">Reference proteome</keyword>
<accession>A0ABU8CFN3</accession>
<organism evidence="1 2">
    <name type="scientific">Rhizobium aouanii</name>
    <dbReference type="NCBI Taxonomy" id="3118145"/>
    <lineage>
        <taxon>Bacteria</taxon>
        <taxon>Pseudomonadati</taxon>
        <taxon>Pseudomonadota</taxon>
        <taxon>Alphaproteobacteria</taxon>
        <taxon>Hyphomicrobiales</taxon>
        <taxon>Rhizobiaceae</taxon>
        <taxon>Rhizobium/Agrobacterium group</taxon>
        <taxon>Rhizobium</taxon>
    </lineage>
</organism>
<proteinExistence type="predicted"/>
<reference evidence="1 2" key="1">
    <citation type="submission" date="2024-01" db="EMBL/GenBank/DDBJ databases">
        <title>Draft genome sequences of three bacterial strains isolated from Acacia saligna represent a potential new species within the genus Rhizobium.</title>
        <authorList>
            <person name="Tambong J.T."/>
            <person name="Mnasri B."/>
        </authorList>
    </citation>
    <scope>NUCLEOTIDE SEQUENCE [LARGE SCALE GENOMIC DNA]</scope>
    <source>
        <strain evidence="1 2">1AS12I</strain>
    </source>
</reference>